<dbReference type="GeneID" id="107123373"/>
<dbReference type="SUPFAM" id="SSF54001">
    <property type="entry name" value="Cysteine proteinases"/>
    <property type="match status" value="1"/>
</dbReference>
<evidence type="ECO:0000256" key="2">
    <source>
        <dbReference type="ARBA" id="ARBA00012759"/>
    </source>
</evidence>
<dbReference type="PROSITE" id="PS50802">
    <property type="entry name" value="OTU"/>
    <property type="match status" value="1"/>
</dbReference>
<dbReference type="Gene3D" id="3.40.50.2000">
    <property type="entry name" value="Glycogen Phosphorylase B"/>
    <property type="match status" value="1"/>
</dbReference>
<evidence type="ECO:0000256" key="6">
    <source>
        <dbReference type="SAM" id="MobiDB-lite"/>
    </source>
</evidence>
<evidence type="ECO:0000313" key="10">
    <source>
        <dbReference type="RefSeq" id="XP_015282097.1"/>
    </source>
</evidence>
<evidence type="ECO:0000259" key="7">
    <source>
        <dbReference type="PROSITE" id="PS50304"/>
    </source>
</evidence>
<dbReference type="InterPro" id="IPR002999">
    <property type="entry name" value="Tudor"/>
</dbReference>
<dbReference type="InterPro" id="IPR047387">
    <property type="entry name" value="OTU_ALG13"/>
</dbReference>
<dbReference type="Proteomes" id="UP000694871">
    <property type="component" value="Unplaced"/>
</dbReference>
<dbReference type="PROSITE" id="PS50304">
    <property type="entry name" value="TUDOR"/>
    <property type="match status" value="1"/>
</dbReference>
<dbReference type="PANTHER" id="PTHR12419">
    <property type="entry name" value="OTU DOMAIN CONTAINING PROTEIN"/>
    <property type="match status" value="1"/>
</dbReference>
<gene>
    <name evidence="10" type="primary">LOC107123373</name>
</gene>
<feature type="compositionally biased region" description="Pro residues" evidence="6">
    <location>
        <begin position="1147"/>
        <end position="1160"/>
    </location>
</feature>
<dbReference type="CDD" id="cd20447">
    <property type="entry name" value="Tudor_TDRD13"/>
    <property type="match status" value="1"/>
</dbReference>
<evidence type="ECO:0000256" key="1">
    <source>
        <dbReference type="ARBA" id="ARBA00000707"/>
    </source>
</evidence>
<dbReference type="Pfam" id="PF02338">
    <property type="entry name" value="OTU"/>
    <property type="match status" value="1"/>
</dbReference>
<accession>A0ABM1L810</accession>
<keyword evidence="4" id="KW-0833">Ubl conjugation pathway</keyword>
<feature type="region of interest" description="Disordered" evidence="6">
    <location>
        <begin position="323"/>
        <end position="388"/>
    </location>
</feature>
<dbReference type="Gene3D" id="3.90.70.80">
    <property type="match status" value="1"/>
</dbReference>
<dbReference type="InterPro" id="IPR003323">
    <property type="entry name" value="OTU_dom"/>
</dbReference>
<evidence type="ECO:0000313" key="9">
    <source>
        <dbReference type="Proteomes" id="UP000694871"/>
    </source>
</evidence>
<dbReference type="SUPFAM" id="SSF63748">
    <property type="entry name" value="Tudor/PWWP/MBT"/>
    <property type="match status" value="1"/>
</dbReference>
<proteinExistence type="predicted"/>
<dbReference type="PANTHER" id="PTHR12419:SF58">
    <property type="entry name" value="UBIQUITINYL HYDROLASE 1"/>
    <property type="match status" value="1"/>
</dbReference>
<protein>
    <recommendedName>
        <fullName evidence="2">ubiquitinyl hydrolase 1</fullName>
        <ecNumber evidence="2">3.4.19.12</ecNumber>
    </recommendedName>
</protein>
<dbReference type="CDD" id="cd22795">
    <property type="entry name" value="OTU_ALG13"/>
    <property type="match status" value="1"/>
</dbReference>
<feature type="region of interest" description="Disordered" evidence="6">
    <location>
        <begin position="1141"/>
        <end position="1161"/>
    </location>
</feature>
<keyword evidence="9" id="KW-1185">Reference proteome</keyword>
<evidence type="ECO:0000259" key="8">
    <source>
        <dbReference type="PROSITE" id="PS50802"/>
    </source>
</evidence>
<evidence type="ECO:0000256" key="5">
    <source>
        <dbReference type="ARBA" id="ARBA00022807"/>
    </source>
</evidence>
<dbReference type="EC" id="3.4.19.12" evidence="2"/>
<dbReference type="InterPro" id="IPR038765">
    <property type="entry name" value="Papain-like_cys_pep_sf"/>
</dbReference>
<dbReference type="InterPro" id="IPR050704">
    <property type="entry name" value="Peptidase_C85-like"/>
</dbReference>
<keyword evidence="10" id="KW-0808">Transferase</keyword>
<reference evidence="10" key="1">
    <citation type="submission" date="2025-08" db="UniProtKB">
        <authorList>
            <consortium name="RefSeq"/>
        </authorList>
    </citation>
    <scope>IDENTIFICATION</scope>
</reference>
<feature type="domain" description="OTU" evidence="8">
    <location>
        <begin position="628"/>
        <end position="749"/>
    </location>
</feature>
<sequence length="1396" mass="155195">MNNHQLELARQLHRDGHLFYCTCRTLIQTLQSMDLSTLKPFPPGQPEKFAAFLDKVVGIITQEDYFGSLAAELAVSLVNLEAGIQEKSREVIGQLLHIILCQQGESAGKEESSIPPVIAGHLLSDPHQSTTSGGRRHHTAFLRAGIEACRALGRGRSRTLPFPMDKVVEQIKDIMMDSFFGVKPQFVVAMRAMEELSIFQPLLSPELRTSTVAWALGLVLSGSPGHEDPNSQALWQQGEEDLRRMLLALLKEDPLAGHLVTLLDVIQEDYFGSLAAKLAVSLADPEAAIWEKAREVIGQLLHILLRQQGVSWAGGVQHPSAVAGHLLPPETPTVDSAAFPGALPAGSHGPSPPPVRKVEGGPAEQGQTPSGVSESGLKKKRPTIAWEEDPEHPWREGYLHLTCVAEVFRGHLSQGQRLSFQRAALEDALSLAMPWVFRGHLSQGQRLSFQRAALEDALSLAMPWVREGGLILLYTHLGQAHGLLEEEEVEDLRRSLSALLYNLWRGREVPADIGALLPSTASERTLRQGWKFGPRAIPVGLGCSHFQLHSSSSSEPPLEGGLAHALEALAGWRRQRRLLLGQAEQGGLFSLSLPLPPSPTMQKGWKKYFGQKSLSEVTMDEYLGSLGLYRKLTAKDASCLFRAVSEQVYACQIHHMAVRQACVSFLRKNQSNFESYVEGSFEKYLERLGDPKESAGLLEIRAFSLIYNRDFILYRHPGKPPSYATDNGFEDKILLCCSSNGHYDSVYTKQFQANAAICQAVLYDILYKNVFHVPEEELRTAVEMFRSGAKKNRNSASVGSEDASFDCFLERSNKNFSEKRVEDWENYELATLPADKCKQGAEEAKPCENPKMPFPYKVLKALDPEIYRNIEFDVWLDSRKELQKTDYLVFAGRQYYLGDKCQVRLETGGKYYNAHIQDVGQDTMVTVFIEELAEKHVVPLVNLKPVTQVTPVPAWNVVPSRKGGNYQKISGGSILEERLCVRNMDIKSRKKLFKKVRGKEVFMTVAYSRGQPVLPPRLHHGIPSGRSTPIHCSQNGGHMAPYESYHPQNSQRSGRGYGMPRGADRFINRSNMVGPEMAYGSPGKRYYHSYDNFSYRSRSYSRSRRQMQCLNKECQYGFAAENGEEPQGLEETITFYEIEEGDDTTFPAPPSQGNPPPIVPDPAGFWVATRGPAPIPSNKPALNSSEEEVDEPSDNVVISSVPYPYQSGPLPPASDVGDSGGVTPPYSCDPSGCDLPRDPKIVQYYFNLGLQYYHQTCWNPMMYVQPVPPSPHMEAYQTYTEPVPVMDHSMVPAYPETGRSDMRQIPADPSANDPPPPHGTVYYPVVTDPYNHPPPPGFDTCIPLAPAYHCVSPWYPVNLPYGNSSRIHNAVNPGHFHQISYVASSNPAPHYVAQSM</sequence>
<keyword evidence="5" id="KW-0378">Hydrolase</keyword>
<evidence type="ECO:0000256" key="4">
    <source>
        <dbReference type="ARBA" id="ARBA00022786"/>
    </source>
</evidence>
<feature type="domain" description="Tudor" evidence="7">
    <location>
        <begin position="894"/>
        <end position="953"/>
    </location>
</feature>
<dbReference type="RefSeq" id="XP_015282097.1">
    <property type="nucleotide sequence ID" value="XM_015426611.1"/>
</dbReference>
<comment type="catalytic activity">
    <reaction evidence="1">
        <text>Thiol-dependent hydrolysis of ester, thioester, amide, peptide and isopeptide bonds formed by the C-terminal Gly of ubiquitin (a 76-residue protein attached to proteins as an intracellular targeting signal).</text>
        <dbReference type="EC" id="3.4.19.12"/>
    </reaction>
</comment>
<keyword evidence="5" id="KW-0788">Thiol protease</keyword>
<name>A0ABM1L810_GEKJA</name>
<dbReference type="GO" id="GO:0016740">
    <property type="term" value="F:transferase activity"/>
    <property type="evidence" value="ECO:0007669"/>
    <property type="project" value="UniProtKB-KW"/>
</dbReference>
<evidence type="ECO:0000256" key="3">
    <source>
        <dbReference type="ARBA" id="ARBA00022670"/>
    </source>
</evidence>
<organism evidence="9 10">
    <name type="scientific">Gekko japonicus</name>
    <name type="common">Schlegel's Japanese gecko</name>
    <dbReference type="NCBI Taxonomy" id="146911"/>
    <lineage>
        <taxon>Eukaryota</taxon>
        <taxon>Metazoa</taxon>
        <taxon>Chordata</taxon>
        <taxon>Craniata</taxon>
        <taxon>Vertebrata</taxon>
        <taxon>Euteleostomi</taxon>
        <taxon>Lepidosauria</taxon>
        <taxon>Squamata</taxon>
        <taxon>Bifurcata</taxon>
        <taxon>Gekkota</taxon>
        <taxon>Gekkonidae</taxon>
        <taxon>Gekkoninae</taxon>
        <taxon>Gekko</taxon>
    </lineage>
</organism>
<keyword evidence="3" id="KW-0645">Protease</keyword>